<dbReference type="InterPro" id="IPR003399">
    <property type="entry name" value="Mce/MlaD"/>
</dbReference>
<dbReference type="PANTHER" id="PTHR33371">
    <property type="entry name" value="INTERMEMBRANE PHOSPHOLIPID TRANSPORT SYSTEM BINDING PROTEIN MLAD-RELATED"/>
    <property type="match status" value="1"/>
</dbReference>
<dbReference type="Pfam" id="PF11887">
    <property type="entry name" value="Mce4_CUP1"/>
    <property type="match status" value="1"/>
</dbReference>
<proteinExistence type="predicted"/>
<dbReference type="RefSeq" id="WP_209886669.1">
    <property type="nucleotide sequence ID" value="NZ_JAGGMR010000001.1"/>
</dbReference>
<dbReference type="PANTHER" id="PTHR33371:SF15">
    <property type="entry name" value="LIPOPROTEIN LPRN"/>
    <property type="match status" value="1"/>
</dbReference>
<keyword evidence="4" id="KW-1185">Reference proteome</keyword>
<dbReference type="InterPro" id="IPR005693">
    <property type="entry name" value="Mce"/>
</dbReference>
<evidence type="ECO:0000313" key="4">
    <source>
        <dbReference type="Proteomes" id="UP001519325"/>
    </source>
</evidence>
<feature type="domain" description="Mammalian cell entry C-terminal" evidence="2">
    <location>
        <begin position="123"/>
        <end position="289"/>
    </location>
</feature>
<sequence length="405" mass="42661">MTFPKAWAGLLALGAVVLTACGNGIYSVPLPGGANIGKHPMRLNIEFDDVLDLVPQSAVKVEGVPVGRVESIDLGSSGWTANVRVVVNDSVDLPANAHAEVRQSNLLGEKFIELSRPADAVAARLTSGAVIPLDRTRAAVELEQVLGALSLLLNGGGVAQLAPIVGELNKTLGGREGRVRSLLEQANILIGGLNQQVEDITRAIDGLALLSSRVSTRTGEIDRILAELPEGIRILEEQRPQLVSLLAQLDRVGRAGFDVINTSKDNLIRDLTSLRPTLQELGAAAPDLVTGFPLIPTYPFPDSSLLGTFGGQVNTWLSVDQQIGVTLGNLGVGKPDPVYVPPPYGPPVPVDPTNPYYNGNGPRPGWPTVFAAIPLPESLVPEGVPSRLGPLLEGMGVSPRGRSPR</sequence>
<feature type="domain" description="Mce/MlaD" evidence="1">
    <location>
        <begin position="42"/>
        <end position="115"/>
    </location>
</feature>
<name>A0ABS4QDU1_9NOCA</name>
<evidence type="ECO:0000313" key="3">
    <source>
        <dbReference type="EMBL" id="MBP2188861.1"/>
    </source>
</evidence>
<dbReference type="EMBL" id="JAGGMR010000001">
    <property type="protein sequence ID" value="MBP2188861.1"/>
    <property type="molecule type" value="Genomic_DNA"/>
</dbReference>
<dbReference type="InterPro" id="IPR052336">
    <property type="entry name" value="MlaD_Phospholipid_Transporter"/>
</dbReference>
<protein>
    <submittedName>
        <fullName evidence="3">Phospholipid/cholesterol/gamma-HCH transport system substrate-binding protein</fullName>
    </submittedName>
</protein>
<gene>
    <name evidence="3" type="ORF">BJ987_001762</name>
</gene>
<dbReference type="Pfam" id="PF02470">
    <property type="entry name" value="MlaD"/>
    <property type="match status" value="1"/>
</dbReference>
<dbReference type="NCBIfam" id="TIGR00996">
    <property type="entry name" value="Mtu_fam_mce"/>
    <property type="match status" value="1"/>
</dbReference>
<dbReference type="PROSITE" id="PS51257">
    <property type="entry name" value="PROKAR_LIPOPROTEIN"/>
    <property type="match status" value="1"/>
</dbReference>
<comment type="caution">
    <text evidence="3">The sequence shown here is derived from an EMBL/GenBank/DDBJ whole genome shotgun (WGS) entry which is preliminary data.</text>
</comment>
<organism evidence="3 4">
    <name type="scientific">Nocardia goodfellowii</name>
    <dbReference type="NCBI Taxonomy" id="882446"/>
    <lineage>
        <taxon>Bacteria</taxon>
        <taxon>Bacillati</taxon>
        <taxon>Actinomycetota</taxon>
        <taxon>Actinomycetes</taxon>
        <taxon>Mycobacteriales</taxon>
        <taxon>Nocardiaceae</taxon>
        <taxon>Nocardia</taxon>
    </lineage>
</organism>
<dbReference type="Proteomes" id="UP001519325">
    <property type="component" value="Unassembled WGS sequence"/>
</dbReference>
<evidence type="ECO:0000259" key="1">
    <source>
        <dbReference type="Pfam" id="PF02470"/>
    </source>
</evidence>
<evidence type="ECO:0000259" key="2">
    <source>
        <dbReference type="Pfam" id="PF11887"/>
    </source>
</evidence>
<accession>A0ABS4QDU1</accession>
<reference evidence="3 4" key="1">
    <citation type="submission" date="2021-03" db="EMBL/GenBank/DDBJ databases">
        <title>Sequencing the genomes of 1000 actinobacteria strains.</title>
        <authorList>
            <person name="Klenk H.-P."/>
        </authorList>
    </citation>
    <scope>NUCLEOTIDE SEQUENCE [LARGE SCALE GENOMIC DNA]</scope>
    <source>
        <strain evidence="3 4">DSM 45516</strain>
    </source>
</reference>
<dbReference type="InterPro" id="IPR024516">
    <property type="entry name" value="Mce_C"/>
</dbReference>